<feature type="transmembrane region" description="Helical" evidence="15">
    <location>
        <begin position="210"/>
        <end position="231"/>
    </location>
</feature>
<dbReference type="AlphaFoldDB" id="A0A243W6P3"/>
<keyword evidence="7" id="KW-0732">Signal</keyword>
<comment type="caution">
    <text evidence="18">The sequence shown here is derived from an EMBL/GenBank/DDBJ whole genome shotgun (WGS) entry which is preliminary data.</text>
</comment>
<keyword evidence="10" id="KW-0626">Porin</keyword>
<evidence type="ECO:0000259" key="17">
    <source>
        <dbReference type="Pfam" id="PF22461"/>
    </source>
</evidence>
<comment type="subcellular location">
    <subcellularLocation>
        <location evidence="1">Cell outer membrane</location>
        <topology evidence="1">Multi-pass membrane protein</topology>
    </subcellularLocation>
</comment>
<evidence type="ECO:0000256" key="3">
    <source>
        <dbReference type="ARBA" id="ARBA00022448"/>
    </source>
</evidence>
<evidence type="ECO:0000256" key="8">
    <source>
        <dbReference type="ARBA" id="ARBA00023047"/>
    </source>
</evidence>
<keyword evidence="13" id="KW-0998">Cell outer membrane</keyword>
<keyword evidence="5" id="KW-0762">Sugar transport</keyword>
<evidence type="ECO:0000256" key="6">
    <source>
        <dbReference type="ARBA" id="ARBA00022692"/>
    </source>
</evidence>
<evidence type="ECO:0000256" key="11">
    <source>
        <dbReference type="ARBA" id="ARBA00023136"/>
    </source>
</evidence>
<sequence>MLLCLLTGCTQNLFRPASKTTYQKLTVAPNYQYRIRKDDKFTLSVWDHEELSVGSIYSITQADSKWVLVDAQGKVTLPRVGAFPVQGLTINEAETSLKEVLGKWIVNPQLTIKILNRQATVLGEVYAPGPVLLEKERNTLVEVLGRAGDFKDYADKTHVKVLRTSPEGAVNETEIDLTSIARTELNSLEVLPGDVVYIPARRGKEFSLRAGSAVAVASGVSALLLLTRIILAL</sequence>
<feature type="domain" description="Polysaccharide export protein N-terminal" evidence="16">
    <location>
        <begin position="28"/>
        <end position="114"/>
    </location>
</feature>
<evidence type="ECO:0000256" key="15">
    <source>
        <dbReference type="SAM" id="Phobius"/>
    </source>
</evidence>
<evidence type="ECO:0000256" key="9">
    <source>
        <dbReference type="ARBA" id="ARBA00023065"/>
    </source>
</evidence>
<protein>
    <recommendedName>
        <fullName evidence="20">Soluble ligand binding domain-containing protein</fullName>
    </recommendedName>
</protein>
<keyword evidence="14" id="KW-0449">Lipoprotein</keyword>
<dbReference type="Gene3D" id="3.10.560.10">
    <property type="entry name" value="Outer membrane lipoprotein wza domain like"/>
    <property type="match status" value="1"/>
</dbReference>
<evidence type="ECO:0000256" key="14">
    <source>
        <dbReference type="ARBA" id="ARBA00023288"/>
    </source>
</evidence>
<gene>
    <name evidence="18" type="ORF">BXP70_26005</name>
</gene>
<evidence type="ECO:0000256" key="10">
    <source>
        <dbReference type="ARBA" id="ARBA00023114"/>
    </source>
</evidence>
<evidence type="ECO:0000256" key="7">
    <source>
        <dbReference type="ARBA" id="ARBA00022729"/>
    </source>
</evidence>
<dbReference type="GO" id="GO:0009279">
    <property type="term" value="C:cell outer membrane"/>
    <property type="evidence" value="ECO:0007669"/>
    <property type="project" value="UniProtKB-SubCell"/>
</dbReference>
<comment type="similarity">
    <text evidence="2">Belongs to the BexD/CtrA/VexA family.</text>
</comment>
<evidence type="ECO:0000256" key="4">
    <source>
        <dbReference type="ARBA" id="ARBA00022452"/>
    </source>
</evidence>
<dbReference type="InterPro" id="IPR049712">
    <property type="entry name" value="Poly_export"/>
</dbReference>
<evidence type="ECO:0008006" key="20">
    <source>
        <dbReference type="Google" id="ProtNLM"/>
    </source>
</evidence>
<evidence type="ECO:0000259" key="16">
    <source>
        <dbReference type="Pfam" id="PF02563"/>
    </source>
</evidence>
<organism evidence="18 19">
    <name type="scientific">Hymenobacter crusticola</name>
    <dbReference type="NCBI Taxonomy" id="1770526"/>
    <lineage>
        <taxon>Bacteria</taxon>
        <taxon>Pseudomonadati</taxon>
        <taxon>Bacteroidota</taxon>
        <taxon>Cytophagia</taxon>
        <taxon>Cytophagales</taxon>
        <taxon>Hymenobacteraceae</taxon>
        <taxon>Hymenobacter</taxon>
    </lineage>
</organism>
<evidence type="ECO:0000256" key="1">
    <source>
        <dbReference type="ARBA" id="ARBA00004571"/>
    </source>
</evidence>
<feature type="domain" description="SLBB" evidence="17">
    <location>
        <begin position="118"/>
        <end position="198"/>
    </location>
</feature>
<keyword evidence="3" id="KW-0813">Transport</keyword>
<evidence type="ECO:0000256" key="5">
    <source>
        <dbReference type="ARBA" id="ARBA00022597"/>
    </source>
</evidence>
<keyword evidence="15" id="KW-1133">Transmembrane helix</keyword>
<dbReference type="GO" id="GO:0046930">
    <property type="term" value="C:pore complex"/>
    <property type="evidence" value="ECO:0007669"/>
    <property type="project" value="UniProtKB-KW"/>
</dbReference>
<keyword evidence="4" id="KW-1134">Transmembrane beta strand</keyword>
<dbReference type="EMBL" id="MTSE01000030">
    <property type="protein sequence ID" value="OUJ69826.1"/>
    <property type="molecule type" value="Genomic_DNA"/>
</dbReference>
<name>A0A243W6P3_9BACT</name>
<dbReference type="GO" id="GO:0015159">
    <property type="term" value="F:polysaccharide transmembrane transporter activity"/>
    <property type="evidence" value="ECO:0007669"/>
    <property type="project" value="InterPro"/>
</dbReference>
<keyword evidence="6 15" id="KW-0812">Transmembrane</keyword>
<dbReference type="Pfam" id="PF22461">
    <property type="entry name" value="SLBB_2"/>
    <property type="match status" value="1"/>
</dbReference>
<dbReference type="InterPro" id="IPR003715">
    <property type="entry name" value="Poly_export_N"/>
</dbReference>
<evidence type="ECO:0000313" key="19">
    <source>
        <dbReference type="Proteomes" id="UP000194873"/>
    </source>
</evidence>
<keyword evidence="8" id="KW-0625">Polysaccharide transport</keyword>
<evidence type="ECO:0000256" key="2">
    <source>
        <dbReference type="ARBA" id="ARBA00009450"/>
    </source>
</evidence>
<dbReference type="PANTHER" id="PTHR33619">
    <property type="entry name" value="POLYSACCHARIDE EXPORT PROTEIN GFCE-RELATED"/>
    <property type="match status" value="1"/>
</dbReference>
<keyword evidence="9" id="KW-0406">Ion transport</keyword>
<dbReference type="Pfam" id="PF02563">
    <property type="entry name" value="Poly_export"/>
    <property type="match status" value="1"/>
</dbReference>
<evidence type="ECO:0000256" key="12">
    <source>
        <dbReference type="ARBA" id="ARBA00023139"/>
    </source>
</evidence>
<keyword evidence="11 15" id="KW-0472">Membrane</keyword>
<accession>A0A243W6P3</accession>
<reference evidence="18 19" key="1">
    <citation type="submission" date="2017-01" db="EMBL/GenBank/DDBJ databases">
        <title>A new Hymenobacter.</title>
        <authorList>
            <person name="Liang Y."/>
            <person name="Feng F."/>
        </authorList>
    </citation>
    <scope>NUCLEOTIDE SEQUENCE [LARGE SCALE GENOMIC DNA]</scope>
    <source>
        <strain evidence="18">MIMBbqt21</strain>
    </source>
</reference>
<dbReference type="GO" id="GO:0006811">
    <property type="term" value="P:monoatomic ion transport"/>
    <property type="evidence" value="ECO:0007669"/>
    <property type="project" value="UniProtKB-KW"/>
</dbReference>
<dbReference type="Proteomes" id="UP000194873">
    <property type="component" value="Unassembled WGS sequence"/>
</dbReference>
<dbReference type="InterPro" id="IPR054765">
    <property type="entry name" value="SLBB_dom"/>
</dbReference>
<keyword evidence="19" id="KW-1185">Reference proteome</keyword>
<dbReference type="GO" id="GO:0015288">
    <property type="term" value="F:porin activity"/>
    <property type="evidence" value="ECO:0007669"/>
    <property type="project" value="UniProtKB-KW"/>
</dbReference>
<evidence type="ECO:0000313" key="18">
    <source>
        <dbReference type="EMBL" id="OUJ69826.1"/>
    </source>
</evidence>
<keyword evidence="12" id="KW-0564">Palmitate</keyword>
<dbReference type="PANTHER" id="PTHR33619:SF3">
    <property type="entry name" value="POLYSACCHARIDE EXPORT PROTEIN GFCE-RELATED"/>
    <property type="match status" value="1"/>
</dbReference>
<evidence type="ECO:0000256" key="13">
    <source>
        <dbReference type="ARBA" id="ARBA00023237"/>
    </source>
</evidence>
<proteinExistence type="inferred from homology"/>